<keyword evidence="3 6" id="KW-0694">RNA-binding</keyword>
<evidence type="ECO:0000256" key="1">
    <source>
        <dbReference type="ARBA" id="ARBA00004604"/>
    </source>
</evidence>
<evidence type="ECO:0000259" key="8">
    <source>
        <dbReference type="PROSITE" id="PS50102"/>
    </source>
</evidence>
<dbReference type="SUPFAM" id="SSF54928">
    <property type="entry name" value="RNA-binding domain, RBD"/>
    <property type="match status" value="2"/>
</dbReference>
<feature type="compositionally biased region" description="Basic and acidic residues" evidence="7">
    <location>
        <begin position="304"/>
        <end position="316"/>
    </location>
</feature>
<dbReference type="PRINTS" id="PR00302">
    <property type="entry name" value="LUPUSLA"/>
</dbReference>
<feature type="compositionally biased region" description="Basic residues" evidence="7">
    <location>
        <begin position="431"/>
        <end position="446"/>
    </location>
</feature>
<evidence type="ECO:0000259" key="9">
    <source>
        <dbReference type="PROSITE" id="PS50961"/>
    </source>
</evidence>
<evidence type="ECO:0000256" key="7">
    <source>
        <dbReference type="SAM" id="MobiDB-lite"/>
    </source>
</evidence>
<feature type="domain" description="HTH La-type RNA-binding" evidence="9">
    <location>
        <begin position="2"/>
        <end position="107"/>
    </location>
</feature>
<dbReference type="EMBL" id="JAIWQS010000002">
    <property type="protein sequence ID" value="KAJ8773049.1"/>
    <property type="molecule type" value="Genomic_DNA"/>
</dbReference>
<reference evidence="11 12" key="1">
    <citation type="submission" date="2021-09" db="EMBL/GenBank/DDBJ databases">
        <title>Genomic insights and catalytic innovation underlie evolution of tropane alkaloids biosynthesis.</title>
        <authorList>
            <person name="Wang Y.-J."/>
            <person name="Tian T."/>
            <person name="Huang J.-P."/>
            <person name="Huang S.-X."/>
        </authorList>
    </citation>
    <scope>NUCLEOTIDE SEQUENCE [LARGE SCALE GENOMIC DNA]</scope>
    <source>
        <strain evidence="11">KIB-2018</strain>
        <tissue evidence="11">Leaf</tissue>
    </source>
</reference>
<dbReference type="InterPro" id="IPR014886">
    <property type="entry name" value="La_xRRM"/>
</dbReference>
<evidence type="ECO:0000256" key="3">
    <source>
        <dbReference type="ARBA" id="ARBA00022884"/>
    </source>
</evidence>
<dbReference type="GO" id="GO:0005654">
    <property type="term" value="C:nucleoplasm"/>
    <property type="evidence" value="ECO:0007669"/>
    <property type="project" value="UniProtKB-SubCell"/>
</dbReference>
<dbReference type="GO" id="GO:0005730">
    <property type="term" value="C:nucleolus"/>
    <property type="evidence" value="ECO:0007669"/>
    <property type="project" value="UniProtKB-SubCell"/>
</dbReference>
<dbReference type="PROSITE" id="PS51939">
    <property type="entry name" value="XRRM"/>
    <property type="match status" value="1"/>
</dbReference>
<dbReference type="AlphaFoldDB" id="A0AAV8U494"/>
<comment type="caution">
    <text evidence="11">The sequence shown here is derived from an EMBL/GenBank/DDBJ whole genome shotgun (WGS) entry which is preliminary data.</text>
</comment>
<feature type="compositionally biased region" description="Polar residues" evidence="7">
    <location>
        <begin position="263"/>
        <end position="277"/>
    </location>
</feature>
<gene>
    <name evidence="11" type="ORF">K2173_028226</name>
</gene>
<feature type="region of interest" description="Disordered" evidence="7">
    <location>
        <begin position="240"/>
        <end position="330"/>
    </location>
</feature>
<dbReference type="InterPro" id="IPR000504">
    <property type="entry name" value="RRM_dom"/>
</dbReference>
<dbReference type="PROSITE" id="PS50102">
    <property type="entry name" value="RRM"/>
    <property type="match status" value="1"/>
</dbReference>
<dbReference type="PANTHER" id="PTHR22792">
    <property type="entry name" value="LUPUS LA PROTEIN-RELATED"/>
    <property type="match status" value="1"/>
</dbReference>
<evidence type="ECO:0000313" key="11">
    <source>
        <dbReference type="EMBL" id="KAJ8773049.1"/>
    </source>
</evidence>
<accession>A0AAV8U494</accession>
<evidence type="ECO:0000256" key="4">
    <source>
        <dbReference type="ARBA" id="ARBA00023242"/>
    </source>
</evidence>
<dbReference type="SUPFAM" id="SSF46785">
    <property type="entry name" value="Winged helix' DNA-binding domain"/>
    <property type="match status" value="1"/>
</dbReference>
<dbReference type="Gene3D" id="3.30.70.330">
    <property type="match status" value="2"/>
</dbReference>
<dbReference type="GO" id="GO:1990904">
    <property type="term" value="C:ribonucleoprotein complex"/>
    <property type="evidence" value="ECO:0007669"/>
    <property type="project" value="UniProtKB-UniRule"/>
</dbReference>
<dbReference type="CDD" id="cd12291">
    <property type="entry name" value="RRM1_La"/>
    <property type="match status" value="1"/>
</dbReference>
<comment type="function">
    <text evidence="5">Binds to the 3' poly(U) terminus of nascent RNA polymerase III transcripts, protecting them from exonuclease digestion and facilitating their folding and maturation.</text>
</comment>
<feature type="domain" description="RRM" evidence="8">
    <location>
        <begin position="114"/>
        <end position="191"/>
    </location>
</feature>
<sequence length="469" mass="51891">MAALDETTANEVLRQVEFYFSDSNIPRDTFLRNTINSSEDGMVSLGLICSFRKMRGYLKLGDPKPEDVPEDTVKAVAETLRKSSALKISEDGMKVGRIAALLKPEEAIEQLNIRTISASPLEHDVKREAVESFFRQYGKVTSVRMPHHVADKRVFCGSALVEFSAEEETEKVLTQSLVFGGVQLEIRPKKQFDAERDKEAEEVQNIRSLMGSNHKKSTNPEENYPKGLIVAFTLKGMSGGNSAEQNAQEAAENTSNAIKTDSEPNSLENTTAENATEGNGEAVVGNVNADKENVEMNIEEERDDNGCESKAGDKLSTDPTENSEEKGEKLNPAVCRNNMNVVLREDLKAVFEKYGTVKFIDFKIGDKSGYIRFEAPEAAQKARAAAVLAKEDGLIVKNFIATLEPVTGEAEKEYWSQLRGNQEKHRERGNRGRGGKFHKGGGKHPRSRESDRNDFRRGRANKAPKVGAS</sequence>
<protein>
    <recommendedName>
        <fullName evidence="13">La protein 1</fullName>
    </recommendedName>
</protein>
<name>A0AAV8U494_9ROSI</name>
<dbReference type="Pfam" id="PF05383">
    <property type="entry name" value="La"/>
    <property type="match status" value="1"/>
</dbReference>
<dbReference type="Pfam" id="PF08777">
    <property type="entry name" value="RRM_3"/>
    <property type="match status" value="1"/>
</dbReference>
<dbReference type="Proteomes" id="UP001159364">
    <property type="component" value="Linkage Group LG02"/>
</dbReference>
<keyword evidence="12" id="KW-1185">Reference proteome</keyword>
<evidence type="ECO:0008006" key="13">
    <source>
        <dbReference type="Google" id="ProtNLM"/>
    </source>
</evidence>
<evidence type="ECO:0000256" key="5">
    <source>
        <dbReference type="ARBA" id="ARBA00057261"/>
    </source>
</evidence>
<dbReference type="PANTHER" id="PTHR22792:SF140">
    <property type="entry name" value="ACHILLES, ISOFORM A"/>
    <property type="match status" value="1"/>
</dbReference>
<dbReference type="FunFam" id="1.10.10.10:FF:000795">
    <property type="entry name" value="La protein 2"/>
    <property type="match status" value="1"/>
</dbReference>
<comment type="subcellular location">
    <subcellularLocation>
        <location evidence="1">Nucleus</location>
        <location evidence="1">Nucleolus</location>
    </subcellularLocation>
    <subcellularLocation>
        <location evidence="2">Nucleus</location>
        <location evidence="2">Nucleoplasm</location>
    </subcellularLocation>
</comment>
<evidence type="ECO:0000256" key="2">
    <source>
        <dbReference type="ARBA" id="ARBA00004642"/>
    </source>
</evidence>
<feature type="compositionally biased region" description="Low complexity" evidence="7">
    <location>
        <begin position="241"/>
        <end position="257"/>
    </location>
</feature>
<dbReference type="InterPro" id="IPR035979">
    <property type="entry name" value="RBD_domain_sf"/>
</dbReference>
<dbReference type="InterPro" id="IPR036388">
    <property type="entry name" value="WH-like_DNA-bd_sf"/>
</dbReference>
<dbReference type="InterPro" id="IPR006630">
    <property type="entry name" value="La_HTH"/>
</dbReference>
<dbReference type="Gene3D" id="1.10.10.10">
    <property type="entry name" value="Winged helix-like DNA-binding domain superfamily/Winged helix DNA-binding domain"/>
    <property type="match status" value="1"/>
</dbReference>
<dbReference type="InterPro" id="IPR036390">
    <property type="entry name" value="WH_DNA-bd_sf"/>
</dbReference>
<evidence type="ECO:0000313" key="12">
    <source>
        <dbReference type="Proteomes" id="UP001159364"/>
    </source>
</evidence>
<dbReference type="GO" id="GO:0006396">
    <property type="term" value="P:RNA processing"/>
    <property type="evidence" value="ECO:0007669"/>
    <property type="project" value="InterPro"/>
</dbReference>
<organism evidence="11 12">
    <name type="scientific">Erythroxylum novogranatense</name>
    <dbReference type="NCBI Taxonomy" id="1862640"/>
    <lineage>
        <taxon>Eukaryota</taxon>
        <taxon>Viridiplantae</taxon>
        <taxon>Streptophyta</taxon>
        <taxon>Embryophyta</taxon>
        <taxon>Tracheophyta</taxon>
        <taxon>Spermatophyta</taxon>
        <taxon>Magnoliopsida</taxon>
        <taxon>eudicotyledons</taxon>
        <taxon>Gunneridae</taxon>
        <taxon>Pentapetalae</taxon>
        <taxon>rosids</taxon>
        <taxon>fabids</taxon>
        <taxon>Malpighiales</taxon>
        <taxon>Erythroxylaceae</taxon>
        <taxon>Erythroxylum</taxon>
    </lineage>
</organism>
<dbReference type="InterPro" id="IPR012677">
    <property type="entry name" value="Nucleotide-bd_a/b_plait_sf"/>
</dbReference>
<dbReference type="InterPro" id="IPR002344">
    <property type="entry name" value="Lupus_La"/>
</dbReference>
<evidence type="ECO:0000256" key="6">
    <source>
        <dbReference type="PROSITE-ProRule" id="PRU00332"/>
    </source>
</evidence>
<dbReference type="PROSITE" id="PS50961">
    <property type="entry name" value="HTH_LA"/>
    <property type="match status" value="1"/>
</dbReference>
<feature type="compositionally biased region" description="Basic and acidic residues" evidence="7">
    <location>
        <begin position="421"/>
        <end position="430"/>
    </location>
</feature>
<dbReference type="CDD" id="cd08030">
    <property type="entry name" value="LA_like_plant"/>
    <property type="match status" value="1"/>
</dbReference>
<dbReference type="GO" id="GO:0003729">
    <property type="term" value="F:mRNA binding"/>
    <property type="evidence" value="ECO:0007669"/>
    <property type="project" value="TreeGrafter"/>
</dbReference>
<feature type="domain" description="XRRM" evidence="10">
    <location>
        <begin position="323"/>
        <end position="450"/>
    </location>
</feature>
<feature type="compositionally biased region" description="Basic and acidic residues" evidence="7">
    <location>
        <begin position="447"/>
        <end position="457"/>
    </location>
</feature>
<feature type="region of interest" description="Disordered" evidence="7">
    <location>
        <begin position="417"/>
        <end position="469"/>
    </location>
</feature>
<dbReference type="Pfam" id="PF00076">
    <property type="entry name" value="RRM_1"/>
    <property type="match status" value="1"/>
</dbReference>
<evidence type="ECO:0000259" key="10">
    <source>
        <dbReference type="PROSITE" id="PS51939"/>
    </source>
</evidence>
<dbReference type="InterPro" id="IPR045180">
    <property type="entry name" value="La_dom_prot"/>
</dbReference>
<dbReference type="SMART" id="SM00715">
    <property type="entry name" value="LA"/>
    <property type="match status" value="1"/>
</dbReference>
<proteinExistence type="predicted"/>
<keyword evidence="4" id="KW-0539">Nucleus</keyword>
<dbReference type="SMART" id="SM00360">
    <property type="entry name" value="RRM"/>
    <property type="match status" value="2"/>
</dbReference>